<dbReference type="GO" id="GO:0006355">
    <property type="term" value="P:regulation of DNA-templated transcription"/>
    <property type="evidence" value="ECO:0007669"/>
    <property type="project" value="InterPro"/>
</dbReference>
<evidence type="ECO:0000259" key="5">
    <source>
        <dbReference type="PROSITE" id="PS51755"/>
    </source>
</evidence>
<dbReference type="AlphaFoldDB" id="A0A1F5A685"/>
<name>A0A1F5A685_9BACT</name>
<keyword evidence="1 3" id="KW-0238">DNA-binding</keyword>
<dbReference type="GO" id="GO:0005829">
    <property type="term" value="C:cytosol"/>
    <property type="evidence" value="ECO:0007669"/>
    <property type="project" value="TreeGrafter"/>
</dbReference>
<dbReference type="SUPFAM" id="SSF52172">
    <property type="entry name" value="CheY-like"/>
    <property type="match status" value="1"/>
</dbReference>
<dbReference type="PANTHER" id="PTHR48111">
    <property type="entry name" value="REGULATOR OF RPOS"/>
    <property type="match status" value="1"/>
</dbReference>
<reference evidence="6 7" key="1">
    <citation type="journal article" date="2016" name="Nat. Commun.">
        <title>Thousands of microbial genomes shed light on interconnected biogeochemical processes in an aquifer system.</title>
        <authorList>
            <person name="Anantharaman K."/>
            <person name="Brown C.T."/>
            <person name="Hug L.A."/>
            <person name="Sharon I."/>
            <person name="Castelle C.J."/>
            <person name="Probst A.J."/>
            <person name="Thomas B.C."/>
            <person name="Singh A."/>
            <person name="Wilkins M.J."/>
            <person name="Karaoz U."/>
            <person name="Brodie E.L."/>
            <person name="Williams K.H."/>
            <person name="Hubbard S.S."/>
            <person name="Banfield J.F."/>
        </authorList>
    </citation>
    <scope>NUCLEOTIDE SEQUENCE [LARGE SCALE GENOMIC DNA]</scope>
</reference>
<dbReference type="InterPro" id="IPR036388">
    <property type="entry name" value="WH-like_DNA-bd_sf"/>
</dbReference>
<evidence type="ECO:0000256" key="2">
    <source>
        <dbReference type="PROSITE-ProRule" id="PRU00169"/>
    </source>
</evidence>
<dbReference type="InterPro" id="IPR011006">
    <property type="entry name" value="CheY-like_superfamily"/>
</dbReference>
<dbReference type="SMART" id="SM00448">
    <property type="entry name" value="REC"/>
    <property type="match status" value="1"/>
</dbReference>
<dbReference type="PANTHER" id="PTHR48111:SF50">
    <property type="entry name" value="KDP OPERON TRANSCRIPTIONAL REGULATORY PROTEIN KDPE"/>
    <property type="match status" value="1"/>
</dbReference>
<accession>A0A1F5A685</accession>
<feature type="modified residue" description="4-aspartylphosphate" evidence="2">
    <location>
        <position position="53"/>
    </location>
</feature>
<dbReference type="Pfam" id="PF00486">
    <property type="entry name" value="Trans_reg_C"/>
    <property type="match status" value="1"/>
</dbReference>
<dbReference type="PROSITE" id="PS50110">
    <property type="entry name" value="RESPONSE_REGULATORY"/>
    <property type="match status" value="1"/>
</dbReference>
<dbReference type="PROSITE" id="PS51755">
    <property type="entry name" value="OMPR_PHOB"/>
    <property type="match status" value="1"/>
</dbReference>
<protein>
    <submittedName>
        <fullName evidence="6">DNA-binding response regulator</fullName>
    </submittedName>
</protein>
<dbReference type="CDD" id="cd00383">
    <property type="entry name" value="trans_reg_C"/>
    <property type="match status" value="1"/>
</dbReference>
<comment type="caution">
    <text evidence="6">The sequence shown here is derived from an EMBL/GenBank/DDBJ whole genome shotgun (WGS) entry which is preliminary data.</text>
</comment>
<feature type="DNA-binding region" description="OmpR/PhoB-type" evidence="3">
    <location>
        <begin position="129"/>
        <end position="228"/>
    </location>
</feature>
<feature type="domain" description="OmpR/PhoB-type" evidence="5">
    <location>
        <begin position="129"/>
        <end position="228"/>
    </location>
</feature>
<evidence type="ECO:0000256" key="3">
    <source>
        <dbReference type="PROSITE-ProRule" id="PRU01091"/>
    </source>
</evidence>
<dbReference type="GO" id="GO:0000976">
    <property type="term" value="F:transcription cis-regulatory region binding"/>
    <property type="evidence" value="ECO:0007669"/>
    <property type="project" value="TreeGrafter"/>
</dbReference>
<evidence type="ECO:0000259" key="4">
    <source>
        <dbReference type="PROSITE" id="PS50110"/>
    </source>
</evidence>
<gene>
    <name evidence="6" type="ORF">A2V47_06995</name>
</gene>
<dbReference type="Pfam" id="PF00072">
    <property type="entry name" value="Response_reg"/>
    <property type="match status" value="1"/>
</dbReference>
<dbReference type="InterPro" id="IPR039420">
    <property type="entry name" value="WalR-like"/>
</dbReference>
<dbReference type="Proteomes" id="UP000177701">
    <property type="component" value="Unassembled WGS sequence"/>
</dbReference>
<sequence>MGILFLIVEDDRKIRKFINFSLRSQEYDCIEAATGKEAMRLITTQNLVAIILDLGLPDMDGVELIKQVREFSDIPIVVVSARDQDNEKVEALDAGADDYLTKPFSIKELLARIRVVLRHSNDNKKEDAPVVYRVADLEVDLEKHKVTLEGKDIHFTPMEYNVLTLLIKNSGKVLTHKYILKEVWGTYLDSEIQSMRVFMASIRRKLEKNPAKPRYILTEVGIGYRFADE</sequence>
<dbReference type="InterPro" id="IPR001789">
    <property type="entry name" value="Sig_transdc_resp-reg_receiver"/>
</dbReference>
<dbReference type="EMBL" id="MEYH01000093">
    <property type="protein sequence ID" value="OGD14051.1"/>
    <property type="molecule type" value="Genomic_DNA"/>
</dbReference>
<keyword evidence="2" id="KW-0597">Phosphoprotein</keyword>
<feature type="domain" description="Response regulatory" evidence="4">
    <location>
        <begin position="4"/>
        <end position="117"/>
    </location>
</feature>
<evidence type="ECO:0000256" key="1">
    <source>
        <dbReference type="ARBA" id="ARBA00023125"/>
    </source>
</evidence>
<dbReference type="InterPro" id="IPR001867">
    <property type="entry name" value="OmpR/PhoB-type_DNA-bd"/>
</dbReference>
<dbReference type="Gene3D" id="1.10.10.10">
    <property type="entry name" value="Winged helix-like DNA-binding domain superfamily/Winged helix DNA-binding domain"/>
    <property type="match status" value="1"/>
</dbReference>
<dbReference type="GO" id="GO:0000156">
    <property type="term" value="F:phosphorelay response regulator activity"/>
    <property type="evidence" value="ECO:0007669"/>
    <property type="project" value="TreeGrafter"/>
</dbReference>
<dbReference type="Gene3D" id="3.40.50.2300">
    <property type="match status" value="1"/>
</dbReference>
<organism evidence="6 7">
    <name type="scientific">Candidatus Sediminicultor quintus</name>
    <dbReference type="NCBI Taxonomy" id="1797291"/>
    <lineage>
        <taxon>Bacteria</taxon>
        <taxon>Pseudomonadati</taxon>
        <taxon>Atribacterota</taxon>
        <taxon>Candidatus Phoenicimicrobiia</taxon>
        <taxon>Candidatus Pheonicimicrobiales</taxon>
        <taxon>Candidatus Phoenicimicrobiaceae</taxon>
        <taxon>Candidatus Sediminicultor</taxon>
    </lineage>
</organism>
<dbReference type="GO" id="GO:0032993">
    <property type="term" value="C:protein-DNA complex"/>
    <property type="evidence" value="ECO:0007669"/>
    <property type="project" value="TreeGrafter"/>
</dbReference>
<dbReference type="CDD" id="cd17620">
    <property type="entry name" value="REC_OmpR_KdpE-like"/>
    <property type="match status" value="1"/>
</dbReference>
<dbReference type="Gene3D" id="6.10.250.690">
    <property type="match status" value="1"/>
</dbReference>
<dbReference type="SMART" id="SM00862">
    <property type="entry name" value="Trans_reg_C"/>
    <property type="match status" value="1"/>
</dbReference>
<dbReference type="STRING" id="1797291.A2V47_06995"/>
<evidence type="ECO:0000313" key="7">
    <source>
        <dbReference type="Proteomes" id="UP000177701"/>
    </source>
</evidence>
<proteinExistence type="predicted"/>
<evidence type="ECO:0000313" key="6">
    <source>
        <dbReference type="EMBL" id="OGD14051.1"/>
    </source>
</evidence>